<protein>
    <submittedName>
        <fullName evidence="6">Allantoicase</fullName>
    </submittedName>
</protein>
<dbReference type="InterPro" id="IPR011051">
    <property type="entry name" value="RmlC_Cupin_sf"/>
</dbReference>
<proteinExistence type="predicted"/>
<feature type="region of interest" description="Disordered" evidence="5">
    <location>
        <begin position="283"/>
        <end position="330"/>
    </location>
</feature>
<dbReference type="EMBL" id="JAAAHW010010022">
    <property type="protein sequence ID" value="KAF9931998.1"/>
    <property type="molecule type" value="Genomic_DNA"/>
</dbReference>
<dbReference type="OrthoDB" id="2374452at2759"/>
<dbReference type="Pfam" id="PF04115">
    <property type="entry name" value="Ureidogly_lyase"/>
    <property type="match status" value="1"/>
</dbReference>
<dbReference type="GO" id="GO:0006144">
    <property type="term" value="P:purine nucleobase metabolic process"/>
    <property type="evidence" value="ECO:0007669"/>
    <property type="project" value="UniProtKB-KW"/>
</dbReference>
<dbReference type="InterPro" id="IPR024060">
    <property type="entry name" value="Ureidoglycolate_lyase_dom_sf"/>
</dbReference>
<dbReference type="InterPro" id="IPR007247">
    <property type="entry name" value="Ureidogly_lyase"/>
</dbReference>
<evidence type="ECO:0000256" key="3">
    <source>
        <dbReference type="ARBA" id="ARBA00023239"/>
    </source>
</evidence>
<dbReference type="Gene3D" id="2.60.120.480">
    <property type="entry name" value="Ureidoglycolate hydrolase"/>
    <property type="match status" value="1"/>
</dbReference>
<comment type="subunit">
    <text evidence="1">Homodimer.</text>
</comment>
<gene>
    <name evidence="6" type="primary">DAL2_1</name>
    <name evidence="6" type="ORF">BGZ65_004644</name>
</gene>
<evidence type="ECO:0000256" key="1">
    <source>
        <dbReference type="ARBA" id="ARBA00011738"/>
    </source>
</evidence>
<organism evidence="6 7">
    <name type="scientific">Modicella reniformis</name>
    <dbReference type="NCBI Taxonomy" id="1440133"/>
    <lineage>
        <taxon>Eukaryota</taxon>
        <taxon>Fungi</taxon>
        <taxon>Fungi incertae sedis</taxon>
        <taxon>Mucoromycota</taxon>
        <taxon>Mortierellomycotina</taxon>
        <taxon>Mortierellomycetes</taxon>
        <taxon>Mortierellales</taxon>
        <taxon>Mortierellaceae</taxon>
        <taxon>Modicella</taxon>
    </lineage>
</organism>
<dbReference type="GO" id="GO:0050385">
    <property type="term" value="F:ureidoglycolate lyase activity"/>
    <property type="evidence" value="ECO:0007669"/>
    <property type="project" value="UniProtKB-EC"/>
</dbReference>
<feature type="compositionally biased region" description="Low complexity" evidence="5">
    <location>
        <begin position="532"/>
        <end position="547"/>
    </location>
</feature>
<keyword evidence="7" id="KW-1185">Reference proteome</keyword>
<dbReference type="GO" id="GO:0000256">
    <property type="term" value="P:allantoin catabolic process"/>
    <property type="evidence" value="ECO:0007669"/>
    <property type="project" value="InterPro"/>
</dbReference>
<feature type="compositionally biased region" description="Gly residues" evidence="5">
    <location>
        <begin position="309"/>
        <end position="328"/>
    </location>
</feature>
<dbReference type="SUPFAM" id="SSF51182">
    <property type="entry name" value="RmlC-like cupins"/>
    <property type="match status" value="1"/>
</dbReference>
<evidence type="ECO:0000313" key="6">
    <source>
        <dbReference type="EMBL" id="KAF9931998.1"/>
    </source>
</evidence>
<feature type="region of interest" description="Disordered" evidence="5">
    <location>
        <begin position="525"/>
        <end position="560"/>
    </location>
</feature>
<evidence type="ECO:0000256" key="5">
    <source>
        <dbReference type="SAM" id="MobiDB-lite"/>
    </source>
</evidence>
<dbReference type="PANTHER" id="PTHR21221">
    <property type="entry name" value="UREIDOGLYCOLATE HYDROLASE"/>
    <property type="match status" value="1"/>
</dbReference>
<dbReference type="PANTHER" id="PTHR21221:SF1">
    <property type="entry name" value="UREIDOGLYCOLATE LYASE"/>
    <property type="match status" value="1"/>
</dbReference>
<name>A0A9P6IKR7_9FUNG</name>
<keyword evidence="2" id="KW-0659">Purine metabolism</keyword>
<dbReference type="CDD" id="cd20298">
    <property type="entry name" value="cupin_UAH"/>
    <property type="match status" value="1"/>
</dbReference>
<dbReference type="GO" id="GO:0004848">
    <property type="term" value="F:ureidoglycolate hydrolase activity"/>
    <property type="evidence" value="ECO:0007669"/>
    <property type="project" value="InterPro"/>
</dbReference>
<evidence type="ECO:0000256" key="2">
    <source>
        <dbReference type="ARBA" id="ARBA00022631"/>
    </source>
</evidence>
<evidence type="ECO:0000313" key="7">
    <source>
        <dbReference type="Proteomes" id="UP000749646"/>
    </source>
</evidence>
<accession>A0A9P6IKR7</accession>
<keyword evidence="3" id="KW-0456">Lyase</keyword>
<comment type="caution">
    <text evidence="6">The sequence shown here is derived from an EMBL/GenBank/DDBJ whole genome shotgun (WGS) entry which is preliminary data.</text>
</comment>
<reference evidence="6" key="1">
    <citation type="journal article" date="2020" name="Fungal Divers.">
        <title>Resolving the Mortierellaceae phylogeny through synthesis of multi-gene phylogenetics and phylogenomics.</title>
        <authorList>
            <person name="Vandepol N."/>
            <person name="Liber J."/>
            <person name="Desiro A."/>
            <person name="Na H."/>
            <person name="Kennedy M."/>
            <person name="Barry K."/>
            <person name="Grigoriev I.V."/>
            <person name="Miller A.N."/>
            <person name="O'Donnell K."/>
            <person name="Stajich J.E."/>
            <person name="Bonito G."/>
        </authorList>
    </citation>
    <scope>NUCLEOTIDE SEQUENCE</scope>
    <source>
        <strain evidence="6">MES-2147</strain>
    </source>
</reference>
<comment type="catalytic activity">
    <reaction evidence="4">
        <text>(S)-ureidoglycolate = urea + glyoxylate</text>
        <dbReference type="Rhea" id="RHEA:11304"/>
        <dbReference type="ChEBI" id="CHEBI:16199"/>
        <dbReference type="ChEBI" id="CHEBI:36655"/>
        <dbReference type="ChEBI" id="CHEBI:57296"/>
        <dbReference type="EC" id="4.3.2.3"/>
    </reaction>
</comment>
<dbReference type="Proteomes" id="UP000749646">
    <property type="component" value="Unassembled WGS sequence"/>
</dbReference>
<dbReference type="AlphaFoldDB" id="A0A9P6IKR7"/>
<dbReference type="InterPro" id="IPR047233">
    <property type="entry name" value="UAH_cupin"/>
</dbReference>
<evidence type="ECO:0000256" key="4">
    <source>
        <dbReference type="ARBA" id="ARBA00047684"/>
    </source>
</evidence>
<sequence>MSPSVPEQIKALATIVPVAITNENFARWGQLVRLPDADPNAVQVNQGTAQKFSHLAEFVNLRPPKTDSASPNPSLTSATANVAIFKCYKPVAAPQFEIRLLERHSYSSQMFIPMGGDGNGSYVVVTAENGPNDKPLLSTLQAYRCNNSLGINYKPNVWHHPMIVIEKPVQFLTITHESGVAQDDCEEYWFTKESGSEGGTAALIQLIIEDCHCFTQWSFFPDNALQQEVEEPVVLILVHPSPSLNKAANFDLKRAIARTWAKDVEDLGASVFFVGEHDGETVMRRPSGFQGRAQSSSRFGPGSMSVKDGLGGGHAGGTGAGAGAGGTGYSKEEPMRKMLIPSVLENGQADNPSGHLKAYHFLYNNTNWYAGPIFQTYPFILSTDTTHYIHVENLVLTLLSSRHRRLLTMKDDMSFSGPVSEASECSAEDLGDKAPLDSGGDGLNVPATAHAFGHSHWTLARTHLVSKQLMALMGPHLRECIKTAATSQMDSEEAFQHCVKTWASNPLFWKDGYCGRLAAQRYKAPSPGSTLASWGGSPSASSYSNPSRNERRGAPPTPEEFEEFYRLKQQEREQEAQQRIVQHSVDESDSNVLIPRAGDRGKEAARRALQELTSSSGSTARWVVGSGLTQPEDFTLLHQSLVDSKKDARLEEHDYYTS</sequence>